<dbReference type="PANTHER" id="PTHR43656">
    <property type="entry name" value="BINDING OXIDOREDUCTASE, PUTATIVE (AFU_ORTHOLOGUE AFUA_2G08260)-RELATED"/>
    <property type="match status" value="1"/>
</dbReference>
<dbReference type="Gene3D" id="3.20.20.70">
    <property type="entry name" value="Aldolase class I"/>
    <property type="match status" value="1"/>
</dbReference>
<dbReference type="InterPro" id="IPR013785">
    <property type="entry name" value="Aldolase_TIM"/>
</dbReference>
<dbReference type="EMBL" id="MNQR01000001">
    <property type="protein sequence ID" value="OKZ13030.1"/>
    <property type="molecule type" value="Genomic_DNA"/>
</dbReference>
<sequence length="407" mass="45288">MDSLLFTPVTLGPLTLRNRSIRSAAFESMCPGNVPSPQLLAYHCSVAAGGVGMTTVAYAAVTRSGLSFDRQLWMRPEIVPGLRELTDAVHAEGAAASIQLGHCGNMSHKSICGCLPVGASSGFNLYSPTFVRGLRADELPEMAKAYGRSVCLAREAGFDAVEIHAGHGYLISQFLSPSTNHRKDEFGGTLANRMRFMEMVMEEVMKAAGNDMAVLVKMNMRDGFRGGMELDESLQVARKLQELGAHALVLSGGFVSKAPMYVMRGEMPIRTMTHYMTCWWLKYGVRLVGKYMIPSVPFREAYFLEDALKFREALDIPLVYVGGLVSRQKIEEVLNHGFEAVQMGRALLNEPDFVNRMRREENARCNCRHSNYCIARMYTLDMACHQHLQEELPPCLKEEIERIESKG</sequence>
<evidence type="ECO:0000259" key="3">
    <source>
        <dbReference type="Pfam" id="PF00724"/>
    </source>
</evidence>
<organism evidence="5 6">
    <name type="scientific">Phocaeicola plebeius</name>
    <dbReference type="NCBI Taxonomy" id="310297"/>
    <lineage>
        <taxon>Bacteria</taxon>
        <taxon>Pseudomonadati</taxon>
        <taxon>Bacteroidota</taxon>
        <taxon>Bacteroidia</taxon>
        <taxon>Bacteroidales</taxon>
        <taxon>Bacteroidaceae</taxon>
        <taxon>Phocaeicola</taxon>
    </lineage>
</organism>
<feature type="domain" description="NADH:flavin oxidoreductase/NADH oxidase N-terminal" evidence="3">
    <location>
        <begin position="5"/>
        <end position="248"/>
    </location>
</feature>
<dbReference type="CDD" id="cd02803">
    <property type="entry name" value="OYE_like_FMN_family"/>
    <property type="match status" value="1"/>
</dbReference>
<evidence type="ECO:0000313" key="6">
    <source>
        <dbReference type="Proteomes" id="UP000186685"/>
    </source>
</evidence>
<dbReference type="AlphaFoldDB" id="A0A854C5A9"/>
<dbReference type="Proteomes" id="UP000186685">
    <property type="component" value="Unassembled WGS sequence"/>
</dbReference>
<keyword evidence="2" id="KW-0560">Oxidoreductase</keyword>
<reference evidence="4" key="3">
    <citation type="submission" date="2021-09" db="EMBL/GenBank/DDBJ databases">
        <authorList>
            <person name="Gilroy R."/>
        </authorList>
    </citation>
    <scope>NUCLEOTIDE SEQUENCE</scope>
    <source>
        <strain evidence="4">9794</strain>
    </source>
</reference>
<proteinExistence type="predicted"/>
<dbReference type="Pfam" id="PF00724">
    <property type="entry name" value="Oxidored_FMN"/>
    <property type="match status" value="1"/>
</dbReference>
<reference evidence="4" key="2">
    <citation type="journal article" date="2021" name="PeerJ">
        <title>Extensive microbial diversity within the chicken gut microbiome revealed by metagenomics and culture.</title>
        <authorList>
            <person name="Gilroy R."/>
            <person name="Ravi A."/>
            <person name="Getino M."/>
            <person name="Pursley I."/>
            <person name="Horton D.L."/>
            <person name="Alikhan N.F."/>
            <person name="Baker D."/>
            <person name="Gharbi K."/>
            <person name="Hall N."/>
            <person name="Watson M."/>
            <person name="Adriaenssens E.M."/>
            <person name="Foster-Nyarko E."/>
            <person name="Jarju S."/>
            <person name="Secka A."/>
            <person name="Antonio M."/>
            <person name="Oren A."/>
            <person name="Chaudhuri R.R."/>
            <person name="La Ragione R."/>
            <person name="Hildebrand F."/>
            <person name="Pallen M.J."/>
        </authorList>
    </citation>
    <scope>NUCLEOTIDE SEQUENCE</scope>
    <source>
        <strain evidence="4">9794</strain>
    </source>
</reference>
<dbReference type="Proteomes" id="UP000722357">
    <property type="component" value="Unassembled WGS sequence"/>
</dbReference>
<evidence type="ECO:0000256" key="2">
    <source>
        <dbReference type="ARBA" id="ARBA00023002"/>
    </source>
</evidence>
<reference evidence="5 6" key="1">
    <citation type="journal article" date="2016" name="Nat. Biotechnol.">
        <title>Measurement of bacterial replication rates in microbial communities.</title>
        <authorList>
            <person name="Brown C.T."/>
            <person name="Olm M.R."/>
            <person name="Thomas B.C."/>
            <person name="Banfield J.F."/>
        </authorList>
    </citation>
    <scope>NUCLEOTIDE SEQUENCE [LARGE SCALE GENOMIC DNA]</scope>
    <source>
        <strain evidence="5">45_130</strain>
    </source>
</reference>
<gene>
    <name evidence="5" type="ORF">BHV76_00065</name>
    <name evidence="4" type="ORF">K8V40_06140</name>
</gene>
<evidence type="ECO:0000256" key="1">
    <source>
        <dbReference type="ARBA" id="ARBA00022630"/>
    </source>
</evidence>
<dbReference type="GO" id="GO:0016491">
    <property type="term" value="F:oxidoreductase activity"/>
    <property type="evidence" value="ECO:0007669"/>
    <property type="project" value="UniProtKB-KW"/>
</dbReference>
<dbReference type="PANTHER" id="PTHR43656:SF2">
    <property type="entry name" value="BINDING OXIDOREDUCTASE, PUTATIVE (AFU_ORTHOLOGUE AFUA_2G08260)-RELATED"/>
    <property type="match status" value="1"/>
</dbReference>
<protein>
    <submittedName>
        <fullName evidence="5">NADH:flavin oxidoreductase</fullName>
    </submittedName>
</protein>
<accession>A0A854C5A9</accession>
<dbReference type="InterPro" id="IPR001155">
    <property type="entry name" value="OxRdtase_FMN_N"/>
</dbReference>
<dbReference type="GO" id="GO:0010181">
    <property type="term" value="F:FMN binding"/>
    <property type="evidence" value="ECO:0007669"/>
    <property type="project" value="InterPro"/>
</dbReference>
<keyword evidence="1" id="KW-0285">Flavoprotein</keyword>
<evidence type="ECO:0000313" key="4">
    <source>
        <dbReference type="EMBL" id="HJF81217.1"/>
    </source>
</evidence>
<name>A0A854C5A9_9BACT</name>
<dbReference type="SUPFAM" id="SSF51395">
    <property type="entry name" value="FMN-linked oxidoreductases"/>
    <property type="match status" value="1"/>
</dbReference>
<dbReference type="EMBL" id="DYWE01000063">
    <property type="protein sequence ID" value="HJF81217.1"/>
    <property type="molecule type" value="Genomic_DNA"/>
</dbReference>
<comment type="caution">
    <text evidence="5">The sequence shown here is derived from an EMBL/GenBank/DDBJ whole genome shotgun (WGS) entry which is preliminary data.</text>
</comment>
<evidence type="ECO:0000313" key="5">
    <source>
        <dbReference type="EMBL" id="OKZ13030.1"/>
    </source>
</evidence>
<dbReference type="InterPro" id="IPR051799">
    <property type="entry name" value="NADH_flavin_oxidoreductase"/>
</dbReference>